<dbReference type="PANTHER" id="PTHR13812">
    <property type="entry name" value="KETIMINE REDUCTASE MU-CRYSTALLIN"/>
    <property type="match status" value="1"/>
</dbReference>
<dbReference type="SUPFAM" id="SSF51735">
    <property type="entry name" value="NAD(P)-binding Rossmann-fold domains"/>
    <property type="match status" value="1"/>
</dbReference>
<dbReference type="Proteomes" id="UP000294739">
    <property type="component" value="Unassembled WGS sequence"/>
</dbReference>
<gene>
    <name evidence="1" type="ORF">E1269_04375</name>
</gene>
<name>A0A4R5DPA4_9ACTN</name>
<dbReference type="InterPro" id="IPR023401">
    <property type="entry name" value="ODC_N"/>
</dbReference>
<proteinExistence type="predicted"/>
<keyword evidence="2" id="KW-1185">Reference proteome</keyword>
<dbReference type="PANTHER" id="PTHR13812:SF19">
    <property type="entry name" value="KETIMINE REDUCTASE MU-CRYSTALLIN"/>
    <property type="match status" value="1"/>
</dbReference>
<dbReference type="GO" id="GO:0005737">
    <property type="term" value="C:cytoplasm"/>
    <property type="evidence" value="ECO:0007669"/>
    <property type="project" value="TreeGrafter"/>
</dbReference>
<organism evidence="1 2">
    <name type="scientific">Jiangella asiatica</name>
    <dbReference type="NCBI Taxonomy" id="2530372"/>
    <lineage>
        <taxon>Bacteria</taxon>
        <taxon>Bacillati</taxon>
        <taxon>Actinomycetota</taxon>
        <taxon>Actinomycetes</taxon>
        <taxon>Jiangellales</taxon>
        <taxon>Jiangellaceae</taxon>
        <taxon>Jiangella</taxon>
    </lineage>
</organism>
<dbReference type="AlphaFoldDB" id="A0A4R5DPA4"/>
<accession>A0A4R5DPA4</accession>
<dbReference type="InParanoid" id="A0A4R5DPA4"/>
<evidence type="ECO:0000313" key="2">
    <source>
        <dbReference type="Proteomes" id="UP000294739"/>
    </source>
</evidence>
<comment type="caution">
    <text evidence="1">The sequence shown here is derived from an EMBL/GenBank/DDBJ whole genome shotgun (WGS) entry which is preliminary data.</text>
</comment>
<dbReference type="OrthoDB" id="3814544at2"/>
<dbReference type="RefSeq" id="WP_131891779.1">
    <property type="nucleotide sequence ID" value="NZ_SMKZ01000004.1"/>
</dbReference>
<dbReference type="InterPro" id="IPR036291">
    <property type="entry name" value="NAD(P)-bd_dom_sf"/>
</dbReference>
<evidence type="ECO:0000313" key="1">
    <source>
        <dbReference type="EMBL" id="TDE13994.1"/>
    </source>
</evidence>
<dbReference type="InterPro" id="IPR003462">
    <property type="entry name" value="ODC_Mu_crystall"/>
</dbReference>
<dbReference type="Pfam" id="PF02423">
    <property type="entry name" value="OCD_Mu_crystall"/>
    <property type="match status" value="1"/>
</dbReference>
<reference evidence="1 2" key="1">
    <citation type="submission" date="2019-03" db="EMBL/GenBank/DDBJ databases">
        <title>Draft genome sequences of novel Actinobacteria.</title>
        <authorList>
            <person name="Sahin N."/>
            <person name="Ay H."/>
            <person name="Saygin H."/>
        </authorList>
    </citation>
    <scope>NUCLEOTIDE SEQUENCE [LARGE SCALE GENOMIC DNA]</scope>
    <source>
        <strain evidence="1 2">5K138</strain>
    </source>
</reference>
<dbReference type="Gene3D" id="3.30.1780.10">
    <property type="entry name" value="ornithine cyclodeaminase, domain 1"/>
    <property type="match status" value="1"/>
</dbReference>
<dbReference type="Gene3D" id="3.40.50.720">
    <property type="entry name" value="NAD(P)-binding Rossmann-like Domain"/>
    <property type="match status" value="1"/>
</dbReference>
<dbReference type="EMBL" id="SMKZ01000004">
    <property type="protein sequence ID" value="TDE13994.1"/>
    <property type="molecule type" value="Genomic_DNA"/>
</dbReference>
<sequence length="322" mass="32384">MPDTVASTRHLDPPAVRAGLSMGEAVDALGPALAAATRGEIDQPPRLVLDDGRVLVMAATHGGTGDTVVKTVSVTLEHGGAAPAIVGIVLWLDGATGHAAFTADGAEVTALRTGAVSGLATSLLAAADAHRLTVLGSGRQAAAQVEAMLAVRPIDDVTVFSRTPAHAVDFAARLLRRAPQLTVRTADDADTAVASADIVCCATSSREPLFRTSSLPATVHVNAVGSFRADMSELPPDLLAAASAVVVDDVAGCLAESGEVAAALRDGLDAAALRPLGELAAAGSPAGVPRRTGRTVFKSVGCAVLDWAIAARLAARTPAPLS</sequence>
<protein>
    <submittedName>
        <fullName evidence="1">Ornithine cyclodeaminase family protein</fullName>
    </submittedName>
</protein>
<dbReference type="PIRSF" id="PIRSF001439">
    <property type="entry name" value="CryM"/>
    <property type="match status" value="1"/>
</dbReference>